<feature type="transmembrane region" description="Helical" evidence="1">
    <location>
        <begin position="37"/>
        <end position="54"/>
    </location>
</feature>
<accession>A0ABW2H7W3</accession>
<comment type="caution">
    <text evidence="2">The sequence shown here is derived from an EMBL/GenBank/DDBJ whole genome shotgun (WGS) entry which is preliminary data.</text>
</comment>
<keyword evidence="1" id="KW-0472">Membrane</keyword>
<evidence type="ECO:0000256" key="1">
    <source>
        <dbReference type="SAM" id="Phobius"/>
    </source>
</evidence>
<organism evidence="2 3">
    <name type="scientific">Catellatospora aurea</name>
    <dbReference type="NCBI Taxonomy" id="1337874"/>
    <lineage>
        <taxon>Bacteria</taxon>
        <taxon>Bacillati</taxon>
        <taxon>Actinomycetota</taxon>
        <taxon>Actinomycetes</taxon>
        <taxon>Micromonosporales</taxon>
        <taxon>Micromonosporaceae</taxon>
        <taxon>Catellatospora</taxon>
    </lineage>
</organism>
<keyword evidence="1" id="KW-1133">Transmembrane helix</keyword>
<evidence type="ECO:0000313" key="2">
    <source>
        <dbReference type="EMBL" id="MFC7247420.1"/>
    </source>
</evidence>
<sequence>MSPLAVNLAVSACAALAVVLVAFAFGVVLGRHRGVDVAWGLGFAAVAVTTYLLSAGS</sequence>
<keyword evidence="1" id="KW-0812">Transmembrane</keyword>
<dbReference type="Proteomes" id="UP001596392">
    <property type="component" value="Unassembled WGS sequence"/>
</dbReference>
<feature type="transmembrane region" description="Helical" evidence="1">
    <location>
        <begin position="6"/>
        <end position="30"/>
    </location>
</feature>
<gene>
    <name evidence="2" type="ORF">ACFQO7_33590</name>
</gene>
<name>A0ABW2H7W3_9ACTN</name>
<evidence type="ECO:0000313" key="3">
    <source>
        <dbReference type="Proteomes" id="UP001596392"/>
    </source>
</evidence>
<dbReference type="EMBL" id="JBHTAC010000056">
    <property type="protein sequence ID" value="MFC7247420.1"/>
    <property type="molecule type" value="Genomic_DNA"/>
</dbReference>
<proteinExistence type="predicted"/>
<dbReference type="RefSeq" id="WP_376810155.1">
    <property type="nucleotide sequence ID" value="NZ_JBHTAC010000056.1"/>
</dbReference>
<protein>
    <submittedName>
        <fullName evidence="2">Uncharacterized protein</fullName>
    </submittedName>
</protein>
<keyword evidence="3" id="KW-1185">Reference proteome</keyword>
<reference evidence="3" key="1">
    <citation type="journal article" date="2019" name="Int. J. Syst. Evol. Microbiol.">
        <title>The Global Catalogue of Microorganisms (GCM) 10K type strain sequencing project: providing services to taxonomists for standard genome sequencing and annotation.</title>
        <authorList>
            <consortium name="The Broad Institute Genomics Platform"/>
            <consortium name="The Broad Institute Genome Sequencing Center for Infectious Disease"/>
            <person name="Wu L."/>
            <person name="Ma J."/>
        </authorList>
    </citation>
    <scope>NUCLEOTIDE SEQUENCE [LARGE SCALE GENOMIC DNA]</scope>
    <source>
        <strain evidence="3">CGMCC 1.9106</strain>
    </source>
</reference>